<comment type="caution">
    <text evidence="1">The sequence shown here is derived from an EMBL/GenBank/DDBJ whole genome shotgun (WGS) entry which is preliminary data.</text>
</comment>
<proteinExistence type="predicted"/>
<sequence length="72" mass="7965">MFGRSFGASSRRVTRLLTLKFSLWTRLDVSFLVMVAVWSGASIEVNITCLGVIIETMLSACVSIRLLKDVVV</sequence>
<protein>
    <submittedName>
        <fullName evidence="1">Uncharacterized protein</fullName>
    </submittedName>
</protein>
<dbReference type="AlphaFoldDB" id="A0AA88B053"/>
<keyword evidence="2" id="KW-1185">Reference proteome</keyword>
<dbReference type="Proteomes" id="UP001187192">
    <property type="component" value="Unassembled WGS sequence"/>
</dbReference>
<dbReference type="EMBL" id="BTGU01000051">
    <property type="protein sequence ID" value="GMN54441.1"/>
    <property type="molecule type" value="Genomic_DNA"/>
</dbReference>
<accession>A0AA88B053</accession>
<evidence type="ECO:0000313" key="1">
    <source>
        <dbReference type="EMBL" id="GMN54441.1"/>
    </source>
</evidence>
<evidence type="ECO:0000313" key="2">
    <source>
        <dbReference type="Proteomes" id="UP001187192"/>
    </source>
</evidence>
<reference evidence="1" key="1">
    <citation type="submission" date="2023-07" db="EMBL/GenBank/DDBJ databases">
        <title>draft genome sequence of fig (Ficus carica).</title>
        <authorList>
            <person name="Takahashi T."/>
            <person name="Nishimura K."/>
        </authorList>
    </citation>
    <scope>NUCLEOTIDE SEQUENCE</scope>
</reference>
<organism evidence="1 2">
    <name type="scientific">Ficus carica</name>
    <name type="common">Common fig</name>
    <dbReference type="NCBI Taxonomy" id="3494"/>
    <lineage>
        <taxon>Eukaryota</taxon>
        <taxon>Viridiplantae</taxon>
        <taxon>Streptophyta</taxon>
        <taxon>Embryophyta</taxon>
        <taxon>Tracheophyta</taxon>
        <taxon>Spermatophyta</taxon>
        <taxon>Magnoliopsida</taxon>
        <taxon>eudicotyledons</taxon>
        <taxon>Gunneridae</taxon>
        <taxon>Pentapetalae</taxon>
        <taxon>rosids</taxon>
        <taxon>fabids</taxon>
        <taxon>Rosales</taxon>
        <taxon>Moraceae</taxon>
        <taxon>Ficeae</taxon>
        <taxon>Ficus</taxon>
    </lineage>
</organism>
<name>A0AA88B053_FICCA</name>
<gene>
    <name evidence="1" type="ORF">TIFTF001_023571</name>
</gene>